<protein>
    <submittedName>
        <fullName evidence="1">SIMPL domain-containing protein</fullName>
    </submittedName>
</protein>
<sequence>MILFSKSLSRLPQTCRHERETSARKAAGTFLIAALFALAPLVPAPAQADGSKTPATITISGQGKISLAPDMGVVTTRVVTPAKSAPEALSSNTQAMNEVISKIKEAGIAAKDIQTSGFSIHPRYADRRDDPNQPLKIVGYEVSNGVTIQVRDLDKLGAILDTVVRSGANEVGGISFQVSDADKKMDAARKAAVENARTKAALYAEAAGVSLGRVLSISESGAIAPRPYAMRADKMMMAEAAVPIEAGQETLSANVTIVWELDQ</sequence>
<name>A0A944CCI8_9HYPH</name>
<dbReference type="Proteomes" id="UP000705379">
    <property type="component" value="Unassembled WGS sequence"/>
</dbReference>
<dbReference type="GO" id="GO:0006974">
    <property type="term" value="P:DNA damage response"/>
    <property type="evidence" value="ECO:0007669"/>
    <property type="project" value="TreeGrafter"/>
</dbReference>
<comment type="caution">
    <text evidence="1">The sequence shown here is derived from an EMBL/GenBank/DDBJ whole genome shotgun (WGS) entry which is preliminary data.</text>
</comment>
<proteinExistence type="predicted"/>
<reference evidence="1" key="2">
    <citation type="journal article" date="2021" name="Microorganisms">
        <title>Bacterial Dimethylsulfoniopropionate Biosynthesis in the East China Sea.</title>
        <authorList>
            <person name="Liu J."/>
            <person name="Zhang Y."/>
            <person name="Liu J."/>
            <person name="Zhong H."/>
            <person name="Williams B.T."/>
            <person name="Zheng Y."/>
            <person name="Curson A.R.J."/>
            <person name="Sun C."/>
            <person name="Sun H."/>
            <person name="Song D."/>
            <person name="Wagner Mackenzie B."/>
            <person name="Bermejo Martinez A."/>
            <person name="Todd J.D."/>
            <person name="Zhang X.H."/>
        </authorList>
    </citation>
    <scope>NUCLEOTIDE SEQUENCE</scope>
    <source>
        <strain evidence="1">AESS21</strain>
    </source>
</reference>
<dbReference type="PANTHER" id="PTHR34387">
    <property type="entry name" value="SLR1258 PROTEIN"/>
    <property type="match status" value="1"/>
</dbReference>
<organism evidence="1 2">
    <name type="scientific">Roseibium polysiphoniae</name>
    <dbReference type="NCBI Taxonomy" id="2571221"/>
    <lineage>
        <taxon>Bacteria</taxon>
        <taxon>Pseudomonadati</taxon>
        <taxon>Pseudomonadota</taxon>
        <taxon>Alphaproteobacteria</taxon>
        <taxon>Hyphomicrobiales</taxon>
        <taxon>Stappiaceae</taxon>
        <taxon>Roseibium</taxon>
    </lineage>
</organism>
<dbReference type="Gene3D" id="3.30.110.170">
    <property type="entry name" value="Protein of unknown function (DUF541), domain 1"/>
    <property type="match status" value="1"/>
</dbReference>
<dbReference type="PANTHER" id="PTHR34387:SF1">
    <property type="entry name" value="PERIPLASMIC IMMUNOGENIC PROTEIN"/>
    <property type="match status" value="1"/>
</dbReference>
<dbReference type="InterPro" id="IPR007497">
    <property type="entry name" value="SIMPL/DUF541"/>
</dbReference>
<dbReference type="AlphaFoldDB" id="A0A944CCI8"/>
<dbReference type="Pfam" id="PF04402">
    <property type="entry name" value="SIMPL"/>
    <property type="match status" value="1"/>
</dbReference>
<dbReference type="EMBL" id="QTKU01000002">
    <property type="protein sequence ID" value="MBS8260443.1"/>
    <property type="molecule type" value="Genomic_DNA"/>
</dbReference>
<reference evidence="1" key="1">
    <citation type="submission" date="2018-08" db="EMBL/GenBank/DDBJ databases">
        <authorList>
            <person name="Jin W."/>
            <person name="Wang H."/>
            <person name="Yang Y."/>
            <person name="Li M."/>
            <person name="Liu J."/>
        </authorList>
    </citation>
    <scope>NUCLEOTIDE SEQUENCE</scope>
    <source>
        <strain evidence="1">AESS21</strain>
    </source>
</reference>
<evidence type="ECO:0000313" key="2">
    <source>
        <dbReference type="Proteomes" id="UP000705379"/>
    </source>
</evidence>
<dbReference type="Gene3D" id="3.30.70.2970">
    <property type="entry name" value="Protein of unknown function (DUF541), domain 2"/>
    <property type="match status" value="1"/>
</dbReference>
<accession>A0A944CCI8</accession>
<dbReference type="InterPro" id="IPR052022">
    <property type="entry name" value="26kDa_periplasmic_antigen"/>
</dbReference>
<gene>
    <name evidence="1" type="ORF">DYI23_09465</name>
</gene>
<evidence type="ECO:0000313" key="1">
    <source>
        <dbReference type="EMBL" id="MBS8260443.1"/>
    </source>
</evidence>